<reference evidence="1 2" key="1">
    <citation type="submission" date="2022-06" db="EMBL/GenBank/DDBJ databases">
        <title>Draft genome sequence of type strain Streptomyces rubrisoli DSM 42083.</title>
        <authorList>
            <person name="Duangmal K."/>
            <person name="Klaysubun C."/>
        </authorList>
    </citation>
    <scope>NUCLEOTIDE SEQUENCE [LARGE SCALE GENOMIC DNA]</scope>
    <source>
        <strain evidence="1 2">DSM 42083</strain>
    </source>
</reference>
<sequence length="131" mass="14392">MGAVFDAGRVREAVREYALSLPEAREEFPWGGSVAKVNKKVFVFLGPDEDEDRLRFTLKLTDQDVHADALAAPGAEPAGYGLGKSGWVTVPIREGIPPVEVLCEWIEDSYRTIAPKRLAARLDACRPQLPS</sequence>
<keyword evidence="1" id="KW-0238">DNA-binding</keyword>
<evidence type="ECO:0000313" key="2">
    <source>
        <dbReference type="Proteomes" id="UP001206206"/>
    </source>
</evidence>
<protein>
    <submittedName>
        <fullName evidence="1">MmcQ/YjbR family DNA-binding protein</fullName>
    </submittedName>
</protein>
<dbReference type="EMBL" id="JANFNH010000064">
    <property type="protein sequence ID" value="MCQ4046371.1"/>
    <property type="molecule type" value="Genomic_DNA"/>
</dbReference>
<dbReference type="SUPFAM" id="SSF142906">
    <property type="entry name" value="YjbR-like"/>
    <property type="match status" value="1"/>
</dbReference>
<gene>
    <name evidence="1" type="ORF">NON19_31060</name>
</gene>
<dbReference type="Gene3D" id="3.90.1150.30">
    <property type="match status" value="1"/>
</dbReference>
<dbReference type="Proteomes" id="UP001206206">
    <property type="component" value="Unassembled WGS sequence"/>
</dbReference>
<dbReference type="InterPro" id="IPR058532">
    <property type="entry name" value="YjbR/MT2646/Rv2570-like"/>
</dbReference>
<dbReference type="Pfam" id="PF04237">
    <property type="entry name" value="YjbR"/>
    <property type="match status" value="1"/>
</dbReference>
<dbReference type="RefSeq" id="WP_255932555.1">
    <property type="nucleotide sequence ID" value="NZ_JANFNH010000064.1"/>
</dbReference>
<accession>A0ABT1PLY5</accession>
<keyword evidence="2" id="KW-1185">Reference proteome</keyword>
<evidence type="ECO:0000313" key="1">
    <source>
        <dbReference type="EMBL" id="MCQ4046371.1"/>
    </source>
</evidence>
<name>A0ABT1PLY5_9ACTN</name>
<dbReference type="GO" id="GO:0003677">
    <property type="term" value="F:DNA binding"/>
    <property type="evidence" value="ECO:0007669"/>
    <property type="project" value="UniProtKB-KW"/>
</dbReference>
<proteinExistence type="predicted"/>
<comment type="caution">
    <text evidence="1">The sequence shown here is derived from an EMBL/GenBank/DDBJ whole genome shotgun (WGS) entry which is preliminary data.</text>
</comment>
<organism evidence="1 2">
    <name type="scientific">Streptantibioticus rubrisoli</name>
    <dbReference type="NCBI Taxonomy" id="1387313"/>
    <lineage>
        <taxon>Bacteria</taxon>
        <taxon>Bacillati</taxon>
        <taxon>Actinomycetota</taxon>
        <taxon>Actinomycetes</taxon>
        <taxon>Kitasatosporales</taxon>
        <taxon>Streptomycetaceae</taxon>
        <taxon>Streptantibioticus</taxon>
    </lineage>
</organism>
<dbReference type="InterPro" id="IPR038056">
    <property type="entry name" value="YjbR-like_sf"/>
</dbReference>